<name>A0ABD6DTZ2_9EURY</name>
<keyword evidence="3" id="KW-1003">Cell membrane</keyword>
<feature type="transmembrane region" description="Helical" evidence="7">
    <location>
        <begin position="267"/>
        <end position="287"/>
    </location>
</feature>
<evidence type="ECO:0000256" key="5">
    <source>
        <dbReference type="ARBA" id="ARBA00022989"/>
    </source>
</evidence>
<comment type="subcellular location">
    <subcellularLocation>
        <location evidence="1 7">Cell membrane</location>
        <topology evidence="1 7">Multi-pass membrane protein</topology>
    </subcellularLocation>
</comment>
<accession>A0ABD6DTZ2</accession>
<feature type="domain" description="ABC transmembrane type-1" evidence="8">
    <location>
        <begin position="98"/>
        <end position="288"/>
    </location>
</feature>
<feature type="transmembrane region" description="Helical" evidence="7">
    <location>
        <begin position="35"/>
        <end position="55"/>
    </location>
</feature>
<dbReference type="PROSITE" id="PS50928">
    <property type="entry name" value="ABC_TM1"/>
    <property type="match status" value="1"/>
</dbReference>
<sequence>MSLSNVLPDGGLRQHPLVRNLREGIALIANDRTTLFYLSFLVFVILLGAIGPEIAPYPYDEPMYAGGEPLLSEPPSVTHPLGTTSSGYDVFSRILVGARPTVITGLLGGTIIITIGSAIGITAGYVGGRTEDVLMRITDIAYGVPLIPFAIVLLALFGVGFLMSVVVIGLLLWRGPARVLRSQVLQIRQRPFILAAKATGASTPRIIYKHILPNVAPMAIMYFALGIGLSILLQAGLAFIGVSNPLVPSWGIMIRNAYTSGQMTTTWWWSISPGIFISLTVMSTIMLGRRYEELVGQTDGEAVATA</sequence>
<evidence type="ECO:0000313" key="10">
    <source>
        <dbReference type="Proteomes" id="UP001597092"/>
    </source>
</evidence>
<feature type="transmembrane region" description="Helical" evidence="7">
    <location>
        <begin position="102"/>
        <end position="126"/>
    </location>
</feature>
<evidence type="ECO:0000256" key="1">
    <source>
        <dbReference type="ARBA" id="ARBA00004651"/>
    </source>
</evidence>
<protein>
    <submittedName>
        <fullName evidence="9">ABC transporter permease</fullName>
    </submittedName>
</protein>
<feature type="transmembrane region" description="Helical" evidence="7">
    <location>
        <begin position="146"/>
        <end position="173"/>
    </location>
</feature>
<dbReference type="PANTHER" id="PTHR43386:SF1">
    <property type="entry name" value="D,D-DIPEPTIDE TRANSPORT SYSTEM PERMEASE PROTEIN DDPC-RELATED"/>
    <property type="match status" value="1"/>
</dbReference>
<keyword evidence="2 7" id="KW-0813">Transport</keyword>
<dbReference type="Proteomes" id="UP001597092">
    <property type="component" value="Unassembled WGS sequence"/>
</dbReference>
<dbReference type="SUPFAM" id="SSF161098">
    <property type="entry name" value="MetI-like"/>
    <property type="match status" value="1"/>
</dbReference>
<evidence type="ECO:0000256" key="3">
    <source>
        <dbReference type="ARBA" id="ARBA00022475"/>
    </source>
</evidence>
<evidence type="ECO:0000259" key="8">
    <source>
        <dbReference type="PROSITE" id="PS50928"/>
    </source>
</evidence>
<dbReference type="InterPro" id="IPR050366">
    <property type="entry name" value="BP-dependent_transpt_permease"/>
</dbReference>
<dbReference type="Pfam" id="PF00528">
    <property type="entry name" value="BPD_transp_1"/>
    <property type="match status" value="1"/>
</dbReference>
<organism evidence="9 10">
    <name type="scientific">Halobellus litoreus</name>
    <dbReference type="NCBI Taxonomy" id="755310"/>
    <lineage>
        <taxon>Archaea</taxon>
        <taxon>Methanobacteriati</taxon>
        <taxon>Methanobacteriota</taxon>
        <taxon>Stenosarchaea group</taxon>
        <taxon>Halobacteria</taxon>
        <taxon>Halobacteriales</taxon>
        <taxon>Haloferacaceae</taxon>
        <taxon>Halobellus</taxon>
    </lineage>
</organism>
<dbReference type="InterPro" id="IPR000515">
    <property type="entry name" value="MetI-like"/>
</dbReference>
<dbReference type="EMBL" id="JBHUDP010000002">
    <property type="protein sequence ID" value="MFD1685057.1"/>
    <property type="molecule type" value="Genomic_DNA"/>
</dbReference>
<keyword evidence="10" id="KW-1185">Reference proteome</keyword>
<feature type="transmembrane region" description="Helical" evidence="7">
    <location>
        <begin position="219"/>
        <end position="247"/>
    </location>
</feature>
<dbReference type="AlphaFoldDB" id="A0ABD6DTZ2"/>
<dbReference type="Gene3D" id="1.10.3720.10">
    <property type="entry name" value="MetI-like"/>
    <property type="match status" value="1"/>
</dbReference>
<evidence type="ECO:0000256" key="4">
    <source>
        <dbReference type="ARBA" id="ARBA00022692"/>
    </source>
</evidence>
<dbReference type="InterPro" id="IPR035906">
    <property type="entry name" value="MetI-like_sf"/>
</dbReference>
<proteinExistence type="inferred from homology"/>
<evidence type="ECO:0000256" key="2">
    <source>
        <dbReference type="ARBA" id="ARBA00022448"/>
    </source>
</evidence>
<evidence type="ECO:0000256" key="7">
    <source>
        <dbReference type="RuleBase" id="RU363032"/>
    </source>
</evidence>
<evidence type="ECO:0000256" key="6">
    <source>
        <dbReference type="ARBA" id="ARBA00023136"/>
    </source>
</evidence>
<comment type="similarity">
    <text evidence="7">Belongs to the binding-protein-dependent transport system permease family.</text>
</comment>
<keyword evidence="4 7" id="KW-0812">Transmembrane</keyword>
<comment type="caution">
    <text evidence="9">The sequence shown here is derived from an EMBL/GenBank/DDBJ whole genome shotgun (WGS) entry which is preliminary data.</text>
</comment>
<dbReference type="GO" id="GO:0005886">
    <property type="term" value="C:plasma membrane"/>
    <property type="evidence" value="ECO:0007669"/>
    <property type="project" value="UniProtKB-SubCell"/>
</dbReference>
<evidence type="ECO:0000313" key="9">
    <source>
        <dbReference type="EMBL" id="MFD1685057.1"/>
    </source>
</evidence>
<keyword evidence="6 7" id="KW-0472">Membrane</keyword>
<dbReference type="PANTHER" id="PTHR43386">
    <property type="entry name" value="OLIGOPEPTIDE TRANSPORT SYSTEM PERMEASE PROTEIN APPC"/>
    <property type="match status" value="1"/>
</dbReference>
<dbReference type="CDD" id="cd06261">
    <property type="entry name" value="TM_PBP2"/>
    <property type="match status" value="1"/>
</dbReference>
<gene>
    <name evidence="9" type="ORF">ACFSAS_05460</name>
</gene>
<dbReference type="RefSeq" id="WP_256307022.1">
    <property type="nucleotide sequence ID" value="NZ_JANHAW010000001.1"/>
</dbReference>
<keyword evidence="5 7" id="KW-1133">Transmembrane helix</keyword>
<reference evidence="9 10" key="1">
    <citation type="journal article" date="2019" name="Int. J. Syst. Evol. Microbiol.">
        <title>The Global Catalogue of Microorganisms (GCM) 10K type strain sequencing project: providing services to taxonomists for standard genome sequencing and annotation.</title>
        <authorList>
            <consortium name="The Broad Institute Genomics Platform"/>
            <consortium name="The Broad Institute Genome Sequencing Center for Infectious Disease"/>
            <person name="Wu L."/>
            <person name="Ma J."/>
        </authorList>
    </citation>
    <scope>NUCLEOTIDE SEQUENCE [LARGE SCALE GENOMIC DNA]</scope>
    <source>
        <strain evidence="9 10">CGMCC 1.10387</strain>
    </source>
</reference>